<dbReference type="HAMAP" id="MF_00155">
    <property type="entry name" value="CtaG"/>
    <property type="match status" value="1"/>
</dbReference>
<dbReference type="Pfam" id="PF04442">
    <property type="entry name" value="CtaG_Cox11"/>
    <property type="match status" value="1"/>
</dbReference>
<dbReference type="NCBIfam" id="NF003465">
    <property type="entry name" value="PRK05089.1"/>
    <property type="match status" value="1"/>
</dbReference>
<keyword evidence="4 7" id="KW-1133">Transmembrane helix</keyword>
<evidence type="ECO:0000313" key="8">
    <source>
        <dbReference type="EMBL" id="GBF92833.1"/>
    </source>
</evidence>
<dbReference type="EMBL" id="BDRX01000035">
    <property type="protein sequence ID" value="GBF92833.1"/>
    <property type="molecule type" value="Genomic_DNA"/>
</dbReference>
<evidence type="ECO:0000256" key="1">
    <source>
        <dbReference type="ARBA" id="ARBA00004007"/>
    </source>
</evidence>
<dbReference type="AlphaFoldDB" id="A0A2V0P4P6"/>
<evidence type="ECO:0000256" key="6">
    <source>
        <dbReference type="SAM" id="MobiDB-lite"/>
    </source>
</evidence>
<dbReference type="OrthoDB" id="1704689at2759"/>
<comment type="function">
    <text evidence="1">Exerts its effect at some terminal stage of cytochrome c oxidase synthesis, probably by being involved in the insertion of the copper B into subunit I.</text>
</comment>
<comment type="subcellular location">
    <subcellularLocation>
        <location evidence="2">Mitochondrion inner membrane</location>
        <topology evidence="2">Single-pass membrane protein</topology>
        <orientation evidence="2">Intermembrane side</orientation>
    </subcellularLocation>
</comment>
<dbReference type="Gene3D" id="2.60.370.10">
    <property type="entry name" value="Ctag/Cox11"/>
    <property type="match status" value="1"/>
</dbReference>
<organism evidence="8 9">
    <name type="scientific">Raphidocelis subcapitata</name>
    <dbReference type="NCBI Taxonomy" id="307507"/>
    <lineage>
        <taxon>Eukaryota</taxon>
        <taxon>Viridiplantae</taxon>
        <taxon>Chlorophyta</taxon>
        <taxon>core chlorophytes</taxon>
        <taxon>Chlorophyceae</taxon>
        <taxon>CS clade</taxon>
        <taxon>Sphaeropleales</taxon>
        <taxon>Selenastraceae</taxon>
        <taxon>Raphidocelis</taxon>
    </lineage>
</organism>
<dbReference type="InParanoid" id="A0A2V0P4P6"/>
<feature type="transmembrane region" description="Helical" evidence="7">
    <location>
        <begin position="134"/>
        <end position="154"/>
    </location>
</feature>
<dbReference type="InterPro" id="IPR023471">
    <property type="entry name" value="CtaG/Cox11_dom_sf"/>
</dbReference>
<dbReference type="GO" id="GO:0005507">
    <property type="term" value="F:copper ion binding"/>
    <property type="evidence" value="ECO:0007669"/>
    <property type="project" value="InterPro"/>
</dbReference>
<protein>
    <submittedName>
        <fullName evidence="8">Uncharacterized protein</fullName>
    </submittedName>
</protein>
<comment type="caution">
    <text evidence="8">The sequence shown here is derived from an EMBL/GenBank/DDBJ whole genome shotgun (WGS) entry which is preliminary data.</text>
</comment>
<proteinExistence type="inferred from homology"/>
<dbReference type="InterPro" id="IPR007533">
    <property type="entry name" value="Cyt_c_oxidase_assmbl_CtaG"/>
</dbReference>
<gene>
    <name evidence="8" type="ORF">Rsub_05452</name>
</gene>
<reference evidence="8 9" key="1">
    <citation type="journal article" date="2018" name="Sci. Rep.">
        <title>Raphidocelis subcapitata (=Pseudokirchneriella subcapitata) provides an insight into genome evolution and environmental adaptations in the Sphaeropleales.</title>
        <authorList>
            <person name="Suzuki S."/>
            <person name="Yamaguchi H."/>
            <person name="Nakajima N."/>
            <person name="Kawachi M."/>
        </authorList>
    </citation>
    <scope>NUCLEOTIDE SEQUENCE [LARGE SCALE GENOMIC DNA]</scope>
    <source>
        <strain evidence="8 9">NIES-35</strain>
    </source>
</reference>
<evidence type="ECO:0000256" key="4">
    <source>
        <dbReference type="ARBA" id="ARBA00022989"/>
    </source>
</evidence>
<evidence type="ECO:0000256" key="7">
    <source>
        <dbReference type="SAM" id="Phobius"/>
    </source>
</evidence>
<evidence type="ECO:0000256" key="5">
    <source>
        <dbReference type="ARBA" id="ARBA00023136"/>
    </source>
</evidence>
<feature type="region of interest" description="Disordered" evidence="6">
    <location>
        <begin position="64"/>
        <end position="87"/>
    </location>
</feature>
<keyword evidence="9" id="KW-1185">Reference proteome</keyword>
<dbReference type="GO" id="GO:0005743">
    <property type="term" value="C:mitochondrial inner membrane"/>
    <property type="evidence" value="ECO:0007669"/>
    <property type="project" value="UniProtKB-SubCell"/>
</dbReference>
<evidence type="ECO:0000313" key="9">
    <source>
        <dbReference type="Proteomes" id="UP000247498"/>
    </source>
</evidence>
<feature type="compositionally biased region" description="Low complexity" evidence="6">
    <location>
        <begin position="64"/>
        <end position="73"/>
    </location>
</feature>
<dbReference type="FunFam" id="2.60.370.10:FF:000001">
    <property type="entry name" value="COX11 cytochrome c oxidase assembly homolog"/>
    <property type="match status" value="1"/>
</dbReference>
<evidence type="ECO:0000256" key="3">
    <source>
        <dbReference type="ARBA" id="ARBA00022692"/>
    </source>
</evidence>
<keyword evidence="3 7" id="KW-0812">Transmembrane</keyword>
<dbReference type="Proteomes" id="UP000247498">
    <property type="component" value="Unassembled WGS sequence"/>
</dbReference>
<evidence type="ECO:0000256" key="2">
    <source>
        <dbReference type="ARBA" id="ARBA00004243"/>
    </source>
</evidence>
<dbReference type="PANTHER" id="PTHR21320:SF3">
    <property type="entry name" value="CYTOCHROME C OXIDASE ASSEMBLY PROTEIN COX11, MITOCHONDRIAL-RELATED"/>
    <property type="match status" value="1"/>
</dbReference>
<accession>A0A2V0P4P6</accession>
<dbReference type="SUPFAM" id="SSF110111">
    <property type="entry name" value="Ctag/Cox11"/>
    <property type="match status" value="1"/>
</dbReference>
<dbReference type="STRING" id="307507.A0A2V0P4P6"/>
<keyword evidence="5 7" id="KW-0472">Membrane</keyword>
<sequence>MKRAGRRLFELAAEAWGCHAPAAQPQPLALAARSGGVASQPNHYKQQQQQQLCLQARRRVCTQPQQQQQQQQPAGWGGAWRPQPPGARCSWGPAAALPLPPQRPAWAGLQLQARACKHGSAYARNKKSIADNGLYLGAVVLGMIGLSYASVPLYQMFCQATGYGGALGQAKGVEEKLRRRAESPDAELEAKAAARELRVWFSSDVADDLPWRFTPTQDFVKVRPGESTLVFFTAENRSDKAITGVSTYNVVPEKAALYFNKIQCFCFEEQRLRPGETVDMPVFFYLDPELAGDHNCRNIHDITLSYTFYKVDDEDASNLDDSSPVRVHTWTSGPLPAGVTLAPGTVLPPGVGVAAAVEGEAAAAEGAATAAAAEGAVAAAAPAAKAG</sequence>
<dbReference type="PANTHER" id="PTHR21320">
    <property type="entry name" value="CYTOCHROME C OXIDASE ASSEMBLY PROTEIN COX11-RELATED"/>
    <property type="match status" value="1"/>
</dbReference>
<name>A0A2V0P4P6_9CHLO</name>